<feature type="domain" description="G" evidence="1">
    <location>
        <begin position="11"/>
        <end position="67"/>
    </location>
</feature>
<dbReference type="CDD" id="cd00882">
    <property type="entry name" value="Ras_like_GTPase"/>
    <property type="match status" value="1"/>
</dbReference>
<dbReference type="GO" id="GO:0005525">
    <property type="term" value="F:GTP binding"/>
    <property type="evidence" value="ECO:0007669"/>
    <property type="project" value="InterPro"/>
</dbReference>
<name>A0A1W2TV22_ROSNE</name>
<evidence type="ECO:0000259" key="1">
    <source>
        <dbReference type="Pfam" id="PF01926"/>
    </source>
</evidence>
<dbReference type="AlphaFoldDB" id="A0A1W2TV22"/>
<evidence type="ECO:0000313" key="2">
    <source>
        <dbReference type="EMBL" id="GAP92453.1"/>
    </source>
</evidence>
<evidence type="ECO:0000313" key="3">
    <source>
        <dbReference type="Proteomes" id="UP000054516"/>
    </source>
</evidence>
<protein>
    <submittedName>
        <fullName evidence="2">Putative GTP-binding HSR1-related</fullName>
    </submittedName>
</protein>
<dbReference type="OrthoDB" id="8954335at2759"/>
<dbReference type="Pfam" id="PF01926">
    <property type="entry name" value="MMR_HSR1"/>
    <property type="match status" value="1"/>
</dbReference>
<gene>
    <name evidence="2" type="ORF">SAMD00023353_7900030</name>
</gene>
<proteinExistence type="predicted"/>
<dbReference type="Gene3D" id="3.40.50.300">
    <property type="entry name" value="P-loop containing nucleotide triphosphate hydrolases"/>
    <property type="match status" value="1"/>
</dbReference>
<dbReference type="InterPro" id="IPR027417">
    <property type="entry name" value="P-loop_NTPase"/>
</dbReference>
<sequence length="306" mass="34781">MAYYREKHTYIVVMGATGTGKSTFIRNCSNQDVKASRELESCTAEIQEVVFMHNSSVVHLIDTPGFDDSSRYDADVLADVADWLAETYHKNMLLNGIVYLHSINGTRMSGTDNRNLTMFKNLCGENAYQGVVLATTGWPENGVGDHEYREHQLMTKPEYWGTMCQNGSQVLRLMNTRLSALSLVDYIQSLDKKTVLKIQEQMVDQKLALPQTAAGGALDAELAKQMKEFSASMARIEKRLEQAISDRDYGMRKVYLDRIAEMDAMMSKVNEDRRILRDNDRPVRLSERIGRRVGRTAERLFVRMGL</sequence>
<accession>A0A1W2TV22</accession>
<keyword evidence="3" id="KW-1185">Reference proteome</keyword>
<dbReference type="OMA" id="SAYRLKC"/>
<dbReference type="SUPFAM" id="SSF52540">
    <property type="entry name" value="P-loop containing nucleoside triphosphate hydrolases"/>
    <property type="match status" value="1"/>
</dbReference>
<dbReference type="STRING" id="77044.A0A1W2TV22"/>
<organism evidence="2">
    <name type="scientific">Rosellinia necatrix</name>
    <name type="common">White root-rot fungus</name>
    <dbReference type="NCBI Taxonomy" id="77044"/>
    <lineage>
        <taxon>Eukaryota</taxon>
        <taxon>Fungi</taxon>
        <taxon>Dikarya</taxon>
        <taxon>Ascomycota</taxon>
        <taxon>Pezizomycotina</taxon>
        <taxon>Sordariomycetes</taxon>
        <taxon>Xylariomycetidae</taxon>
        <taxon>Xylariales</taxon>
        <taxon>Xylariaceae</taxon>
        <taxon>Rosellinia</taxon>
    </lineage>
</organism>
<dbReference type="InterPro" id="IPR006073">
    <property type="entry name" value="GTP-bd"/>
</dbReference>
<reference evidence="2" key="1">
    <citation type="submission" date="2016-03" db="EMBL/GenBank/DDBJ databases">
        <title>Draft genome sequence of Rosellinia necatrix.</title>
        <authorList>
            <person name="Kanematsu S."/>
        </authorList>
    </citation>
    <scope>NUCLEOTIDE SEQUENCE [LARGE SCALE GENOMIC DNA]</scope>
    <source>
        <strain evidence="2">W97</strain>
    </source>
</reference>
<dbReference type="EMBL" id="DF977524">
    <property type="protein sequence ID" value="GAP92453.1"/>
    <property type="molecule type" value="Genomic_DNA"/>
</dbReference>
<dbReference type="Proteomes" id="UP000054516">
    <property type="component" value="Unassembled WGS sequence"/>
</dbReference>